<feature type="signal peptide" evidence="10">
    <location>
        <begin position="1"/>
        <end position="18"/>
    </location>
</feature>
<feature type="disulfide bond" evidence="8">
    <location>
        <begin position="557"/>
        <end position="569"/>
    </location>
</feature>
<dbReference type="PRINTS" id="PR00791">
    <property type="entry name" value="PEPDIPTASEA"/>
</dbReference>
<evidence type="ECO:0000256" key="9">
    <source>
        <dbReference type="PIRSR" id="PIRSR601548-8"/>
    </source>
</evidence>
<gene>
    <name evidence="11" type="ORF">HNQ58_000104</name>
</gene>
<dbReference type="AlphaFoldDB" id="A0A7W7V6V1"/>
<feature type="disulfide bond" evidence="8">
    <location>
        <begin position="372"/>
        <end position="390"/>
    </location>
</feature>
<feature type="active site" description="Proton donor 1" evidence="4">
    <location>
        <position position="532"/>
    </location>
</feature>
<dbReference type="Proteomes" id="UP000519004">
    <property type="component" value="Unassembled WGS sequence"/>
</dbReference>
<accession>A0A7W7V6V1</accession>
<evidence type="ECO:0000256" key="6">
    <source>
        <dbReference type="PIRSR" id="PIRSR601548-2"/>
    </source>
</evidence>
<dbReference type="FunFam" id="1.10.1370.30:FF:000005">
    <property type="entry name" value="Angiotensin-converting enzyme"/>
    <property type="match status" value="1"/>
</dbReference>
<dbReference type="GO" id="GO:0008241">
    <property type="term" value="F:peptidyl-dipeptidase activity"/>
    <property type="evidence" value="ECO:0007669"/>
    <property type="project" value="UniProtKB-EC"/>
</dbReference>
<dbReference type="Pfam" id="PF01401">
    <property type="entry name" value="Peptidase_M2"/>
    <property type="match status" value="1"/>
</dbReference>
<feature type="active site" description="Proton acceptor 1" evidence="4">
    <location>
        <position position="404"/>
    </location>
</feature>
<evidence type="ECO:0000256" key="1">
    <source>
        <dbReference type="ARBA" id="ARBA00022729"/>
    </source>
</evidence>
<evidence type="ECO:0000313" key="12">
    <source>
        <dbReference type="Proteomes" id="UP000519004"/>
    </source>
</evidence>
<dbReference type="GO" id="GO:0016020">
    <property type="term" value="C:membrane"/>
    <property type="evidence" value="ECO:0007669"/>
    <property type="project" value="InterPro"/>
</dbReference>
<dbReference type="PANTHER" id="PTHR10514">
    <property type="entry name" value="ANGIOTENSIN-CONVERTING ENZYME"/>
    <property type="match status" value="1"/>
</dbReference>
<feature type="chain" id="PRO_5031384011" evidence="10">
    <location>
        <begin position="19"/>
        <end position="633"/>
    </location>
</feature>
<evidence type="ECO:0000256" key="10">
    <source>
        <dbReference type="SAM" id="SignalP"/>
    </source>
</evidence>
<keyword evidence="1 10" id="KW-0732">Signal</keyword>
<evidence type="ECO:0000256" key="4">
    <source>
        <dbReference type="PIRSR" id="PIRSR601548-1"/>
    </source>
</evidence>
<feature type="disulfide bond" evidence="8">
    <location>
        <begin position="142"/>
        <end position="151"/>
    </location>
</feature>
<sequence length="633" mass="71033">MKMHRPLLALAISAGLLAGCTKDAAPPATAAEADAFVARVNETFRQTNPESASAQWLASTYINSDSQLIAAKAQERSLAQLKAFVEEARRFDGLELKPETARAIQLLKLATAMPAPKDPAKLAELTQIATRMEGMYGAGTYCSDPDDPGTCKQIGELSSVLATSRDYDAQLEAWAGWHTISVPMRDDYRRFVELVNEGARELGFADAGEMWRAGYDMDPADFRDETDRLWGQVKPLYEQLHCYVRGQLEEKYGEKGSVDGKIPAHLTGNMWAQQWGNLWDVLEPYKGVGSLDVSSRLKAQRDGEYNRLLASLGRAATAADQVELGRQADLAIAKAMNERAEDFYVSLGMPRLPESFYQRSQFIKPRDRDVVCHASAWDLNYQGDVRIKMCIEPTEEEFTTIYHELGHIYYYLAYNHLPPIFQSGAHDGFHEAIGDTIVLAMTPRYLSSIGLVDAPAQSREALINAQLKLALDKVAFLPFGLLIDRWRWGVFDGSIRPEDYNKAWWELRARYQGVAPAGERGEDFFDPGAKYHVPGNTPYTRYFLSHILQFQFYRALCEASGHTGPLHECSYYGSKEAGEKYWAMMAKGQSQPWQQTLKELTGGEQMDASAILDYFAPLQAWLEEQNRGKTCGW</sequence>
<keyword evidence="11" id="KW-0121">Carboxypeptidase</keyword>
<dbReference type="CDD" id="cd06461">
    <property type="entry name" value="M2_ACE"/>
    <property type="match status" value="1"/>
</dbReference>
<keyword evidence="3" id="KW-0325">Glycoprotein</keyword>
<dbReference type="PROSITE" id="PS52011">
    <property type="entry name" value="PEPTIDASE_M2"/>
    <property type="match status" value="1"/>
</dbReference>
<feature type="binding site" evidence="9">
    <location>
        <position position="431"/>
    </location>
    <ligand>
        <name>Zn(2+)</name>
        <dbReference type="ChEBI" id="CHEBI:29105"/>
        <label>2</label>
        <note>catalytic</note>
    </ligand>
</feature>
<dbReference type="SUPFAM" id="SSF55486">
    <property type="entry name" value="Metalloproteases ('zincins'), catalytic domain"/>
    <property type="match status" value="1"/>
</dbReference>
<feature type="binding site" evidence="7">
    <location>
        <position position="431"/>
    </location>
    <ligand>
        <name>Zn(2+)</name>
        <dbReference type="ChEBI" id="CHEBI:29105"/>
        <label>1</label>
        <note>catalytic</note>
    </ligand>
</feature>
<feature type="active site" description="Proton acceptor 2" evidence="5">
    <location>
        <position position="404"/>
    </location>
</feature>
<dbReference type="RefSeq" id="WP_425504129.1">
    <property type="nucleotide sequence ID" value="NZ_JACHHX010000001.1"/>
</dbReference>
<evidence type="ECO:0000256" key="2">
    <source>
        <dbReference type="ARBA" id="ARBA00023157"/>
    </source>
</evidence>
<keyword evidence="11" id="KW-0645">Protease</keyword>
<dbReference type="GO" id="GO:0008237">
    <property type="term" value="F:metallopeptidase activity"/>
    <property type="evidence" value="ECO:0007669"/>
    <property type="project" value="InterPro"/>
</dbReference>
<reference evidence="11 12" key="1">
    <citation type="submission" date="2020-08" db="EMBL/GenBank/DDBJ databases">
        <title>Genomic Encyclopedia of Type Strains, Phase IV (KMG-IV): sequencing the most valuable type-strain genomes for metagenomic binning, comparative biology and taxonomic classification.</title>
        <authorList>
            <person name="Goeker M."/>
        </authorList>
    </citation>
    <scope>NUCLEOTIDE SEQUENCE [LARGE SCALE GENOMIC DNA]</scope>
    <source>
        <strain evidence="11 12">DSM 25897</strain>
    </source>
</reference>
<name>A0A7W7V6V1_9GAMM</name>
<feature type="binding site" evidence="6">
    <location>
        <position position="541"/>
    </location>
    <ligand>
        <name>chloride</name>
        <dbReference type="ChEBI" id="CHEBI:17996"/>
        <label>1</label>
    </ligand>
</feature>
<dbReference type="GO" id="GO:0006508">
    <property type="term" value="P:proteolysis"/>
    <property type="evidence" value="ECO:0007669"/>
    <property type="project" value="InterPro"/>
</dbReference>
<dbReference type="PROSITE" id="PS51257">
    <property type="entry name" value="PROKAR_LIPOPROTEIN"/>
    <property type="match status" value="1"/>
</dbReference>
<keyword evidence="11" id="KW-0378">Hydrolase</keyword>
<dbReference type="GO" id="GO:0004180">
    <property type="term" value="F:carboxypeptidase activity"/>
    <property type="evidence" value="ECO:0007669"/>
    <property type="project" value="UniProtKB-KW"/>
</dbReference>
<feature type="active site" description="Proton donor 2" evidence="5">
    <location>
        <position position="532"/>
    </location>
</feature>
<proteinExistence type="predicted"/>
<protein>
    <submittedName>
        <fullName evidence="11">Peptidyl-dipeptidase A</fullName>
        <ecNumber evidence="11">3.4.15.1</ecNumber>
    </submittedName>
</protein>
<evidence type="ECO:0000256" key="5">
    <source>
        <dbReference type="PIRSR" id="PIRSR601548-11"/>
    </source>
</evidence>
<keyword evidence="12" id="KW-1185">Reference proteome</keyword>
<evidence type="ECO:0000256" key="7">
    <source>
        <dbReference type="PIRSR" id="PIRSR601548-3"/>
    </source>
</evidence>
<dbReference type="Gene3D" id="1.10.1370.30">
    <property type="match status" value="1"/>
</dbReference>
<keyword evidence="7" id="KW-0479">Metal-binding</keyword>
<feature type="binding site" evidence="7">
    <location>
        <position position="407"/>
    </location>
    <ligand>
        <name>Zn(2+)</name>
        <dbReference type="ChEBI" id="CHEBI:29105"/>
        <label>1</label>
        <note>catalytic</note>
    </ligand>
</feature>
<comment type="caution">
    <text evidence="11">The sequence shown here is derived from an EMBL/GenBank/DDBJ whole genome shotgun (WGS) entry which is preliminary data.</text>
</comment>
<evidence type="ECO:0000256" key="8">
    <source>
        <dbReference type="PIRSR" id="PIRSR601548-4"/>
    </source>
</evidence>
<dbReference type="EC" id="3.4.15.1" evidence="11"/>
<keyword evidence="7" id="KW-0862">Zinc</keyword>
<feature type="binding site" evidence="9">
    <location>
        <position position="403"/>
    </location>
    <ligand>
        <name>Zn(2+)</name>
        <dbReference type="ChEBI" id="CHEBI:29105"/>
        <label>2</label>
        <note>catalytic</note>
    </ligand>
</feature>
<feature type="binding site" evidence="7">
    <location>
        <position position="403"/>
    </location>
    <ligand>
        <name>Zn(2+)</name>
        <dbReference type="ChEBI" id="CHEBI:29105"/>
        <label>1</label>
        <note>catalytic</note>
    </ligand>
</feature>
<feature type="binding site" evidence="6">
    <location>
        <position position="215"/>
    </location>
    <ligand>
        <name>chloride</name>
        <dbReference type="ChEBI" id="CHEBI:17996"/>
        <label>1</label>
    </ligand>
</feature>
<evidence type="ECO:0000313" key="11">
    <source>
        <dbReference type="EMBL" id="MBB5014233.1"/>
    </source>
</evidence>
<dbReference type="InterPro" id="IPR001548">
    <property type="entry name" value="Peptidase_M2"/>
</dbReference>
<feature type="binding site" evidence="9">
    <location>
        <position position="407"/>
    </location>
    <ligand>
        <name>Zn(2+)</name>
        <dbReference type="ChEBI" id="CHEBI:29105"/>
        <label>2</label>
        <note>catalytic</note>
    </ligand>
</feature>
<evidence type="ECO:0000256" key="3">
    <source>
        <dbReference type="ARBA" id="ARBA00023180"/>
    </source>
</evidence>
<organism evidence="11 12">
    <name type="scientific">Rehaibacterium terrae</name>
    <dbReference type="NCBI Taxonomy" id="1341696"/>
    <lineage>
        <taxon>Bacteria</taxon>
        <taxon>Pseudomonadati</taxon>
        <taxon>Pseudomonadota</taxon>
        <taxon>Gammaproteobacteria</taxon>
        <taxon>Lysobacterales</taxon>
        <taxon>Lysobacteraceae</taxon>
        <taxon>Rehaibacterium</taxon>
    </lineage>
</organism>
<dbReference type="PANTHER" id="PTHR10514:SF27">
    <property type="entry name" value="ANGIOTENSIN-CONVERTING ENZYME"/>
    <property type="match status" value="1"/>
</dbReference>
<keyword evidence="2 8" id="KW-1015">Disulfide bond</keyword>
<dbReference type="EMBL" id="JACHHX010000001">
    <property type="protein sequence ID" value="MBB5014233.1"/>
    <property type="molecule type" value="Genomic_DNA"/>
</dbReference>